<dbReference type="GO" id="GO:0006635">
    <property type="term" value="P:fatty acid beta-oxidation"/>
    <property type="evidence" value="ECO:0007669"/>
    <property type="project" value="TreeGrafter"/>
</dbReference>
<keyword evidence="3" id="KW-0413">Isomerase</keyword>
<dbReference type="PANTHER" id="PTHR11941">
    <property type="entry name" value="ENOYL-COA HYDRATASE-RELATED"/>
    <property type="match status" value="1"/>
</dbReference>
<dbReference type="OrthoDB" id="410701at2759"/>
<evidence type="ECO:0000313" key="4">
    <source>
        <dbReference type="Proteomes" id="UP000247409"/>
    </source>
</evidence>
<gene>
    <name evidence="3" type="ORF">BWQ96_06827</name>
</gene>
<comment type="similarity">
    <text evidence="1 2">Belongs to the enoyl-CoA hydratase/isomerase family.</text>
</comment>
<dbReference type="STRING" id="448386.A0A2V3IN02"/>
<evidence type="ECO:0000256" key="2">
    <source>
        <dbReference type="RuleBase" id="RU003707"/>
    </source>
</evidence>
<name>A0A2V3IN02_9FLOR</name>
<dbReference type="Gene3D" id="3.90.226.10">
    <property type="entry name" value="2-enoyl-CoA Hydratase, Chain A, domain 1"/>
    <property type="match status" value="1"/>
</dbReference>
<organism evidence="3 4">
    <name type="scientific">Gracilariopsis chorda</name>
    <dbReference type="NCBI Taxonomy" id="448386"/>
    <lineage>
        <taxon>Eukaryota</taxon>
        <taxon>Rhodophyta</taxon>
        <taxon>Florideophyceae</taxon>
        <taxon>Rhodymeniophycidae</taxon>
        <taxon>Gracilariales</taxon>
        <taxon>Gracilariaceae</taxon>
        <taxon>Gracilariopsis</taxon>
    </lineage>
</organism>
<dbReference type="Pfam" id="PF00378">
    <property type="entry name" value="ECH_1"/>
    <property type="match status" value="1"/>
</dbReference>
<comment type="caution">
    <text evidence="3">The sequence shown here is derived from an EMBL/GenBank/DDBJ whole genome shotgun (WGS) entry which is preliminary data.</text>
</comment>
<dbReference type="SUPFAM" id="SSF52096">
    <property type="entry name" value="ClpP/crotonase"/>
    <property type="match status" value="1"/>
</dbReference>
<dbReference type="InterPro" id="IPR029045">
    <property type="entry name" value="ClpP/crotonase-like_dom_sf"/>
</dbReference>
<dbReference type="EMBL" id="NBIV01000125">
    <property type="protein sequence ID" value="PXF43437.1"/>
    <property type="molecule type" value="Genomic_DNA"/>
</dbReference>
<reference evidence="3 4" key="1">
    <citation type="journal article" date="2018" name="Mol. Biol. Evol.">
        <title>Analysis of the draft genome of the red seaweed Gracilariopsis chorda provides insights into genome size evolution in Rhodophyta.</title>
        <authorList>
            <person name="Lee J."/>
            <person name="Yang E.C."/>
            <person name="Graf L."/>
            <person name="Yang J.H."/>
            <person name="Qiu H."/>
            <person name="Zel Zion U."/>
            <person name="Chan C.X."/>
            <person name="Stephens T.G."/>
            <person name="Weber A.P.M."/>
            <person name="Boo G.H."/>
            <person name="Boo S.M."/>
            <person name="Kim K.M."/>
            <person name="Shin Y."/>
            <person name="Jung M."/>
            <person name="Lee S.J."/>
            <person name="Yim H.S."/>
            <person name="Lee J.H."/>
            <person name="Bhattacharya D."/>
            <person name="Yoon H.S."/>
        </authorList>
    </citation>
    <scope>NUCLEOTIDE SEQUENCE [LARGE SCALE GENOMIC DNA]</scope>
    <source>
        <strain evidence="3 4">SKKU-2015</strain>
        <tissue evidence="3">Whole body</tissue>
    </source>
</reference>
<sequence>MVSDKSHSSAFNFLHVTYSKEGICHCQLSRPPVNAFNTSLWTELLTLLTFLEKHRYPHLTRTLILSSAARGNIFSAGNDLTELHAPSTSRSRFITFWTTCTLFLARLYKTPLCTIAALRGATPAGGCCMALCCDYRVALANTTIGLNEVAIGLSVPKFWALLLQRTATVTSEAEDMLLRGTMISAQSAKRLGLIDQLLQGNSIKLIGAAFRLAETSSHLTEAPGRAATKLAIRGAFADEWESYANEEARSAWESLSEPTVVHTLGSLISRLSTRKAKM</sequence>
<dbReference type="GO" id="GO:0005739">
    <property type="term" value="C:mitochondrion"/>
    <property type="evidence" value="ECO:0007669"/>
    <property type="project" value="TreeGrafter"/>
</dbReference>
<dbReference type="GO" id="GO:0016853">
    <property type="term" value="F:isomerase activity"/>
    <property type="evidence" value="ECO:0007669"/>
    <property type="project" value="UniProtKB-KW"/>
</dbReference>
<accession>A0A2V3IN02</accession>
<evidence type="ECO:0000256" key="1">
    <source>
        <dbReference type="ARBA" id="ARBA00005254"/>
    </source>
</evidence>
<keyword evidence="4" id="KW-1185">Reference proteome</keyword>
<dbReference type="InterPro" id="IPR018376">
    <property type="entry name" value="Enoyl-CoA_hyd/isom_CS"/>
</dbReference>
<dbReference type="AlphaFoldDB" id="A0A2V3IN02"/>
<evidence type="ECO:0000313" key="3">
    <source>
        <dbReference type="EMBL" id="PXF43437.1"/>
    </source>
</evidence>
<protein>
    <submittedName>
        <fullName evidence="3">Enoyl-CoA delta isomerase 1, mitochondrial</fullName>
    </submittedName>
</protein>
<dbReference type="PANTHER" id="PTHR11941:SF45">
    <property type="entry name" value="ENOYL-COA DELTA ISOMERASE 1, MITOCHONDRIAL"/>
    <property type="match status" value="1"/>
</dbReference>
<dbReference type="CDD" id="cd06558">
    <property type="entry name" value="crotonase-like"/>
    <property type="match status" value="1"/>
</dbReference>
<dbReference type="Proteomes" id="UP000247409">
    <property type="component" value="Unassembled WGS sequence"/>
</dbReference>
<dbReference type="PROSITE" id="PS00166">
    <property type="entry name" value="ENOYL_COA_HYDRATASE"/>
    <property type="match status" value="1"/>
</dbReference>
<proteinExistence type="inferred from homology"/>
<dbReference type="InterPro" id="IPR001753">
    <property type="entry name" value="Enoyl-CoA_hydra/iso"/>
</dbReference>